<evidence type="ECO:0000313" key="3">
    <source>
        <dbReference type="Proteomes" id="UP001311232"/>
    </source>
</evidence>
<dbReference type="Proteomes" id="UP001311232">
    <property type="component" value="Unassembled WGS sequence"/>
</dbReference>
<keyword evidence="3" id="KW-1185">Reference proteome</keyword>
<gene>
    <name evidence="2" type="ORF">CRENBAI_007511</name>
</gene>
<evidence type="ECO:0000256" key="1">
    <source>
        <dbReference type="SAM" id="SignalP"/>
    </source>
</evidence>
<dbReference type="PROSITE" id="PS51257">
    <property type="entry name" value="PROKAR_LIPOPROTEIN"/>
    <property type="match status" value="1"/>
</dbReference>
<accession>A0AAV9QTF3</accession>
<proteinExistence type="predicted"/>
<evidence type="ECO:0008006" key="4">
    <source>
        <dbReference type="Google" id="ProtNLM"/>
    </source>
</evidence>
<evidence type="ECO:0000313" key="2">
    <source>
        <dbReference type="EMBL" id="KAK5600153.1"/>
    </source>
</evidence>
<feature type="chain" id="PRO_5043832925" description="Secreted protein" evidence="1">
    <location>
        <begin position="26"/>
        <end position="121"/>
    </location>
</feature>
<feature type="signal peptide" evidence="1">
    <location>
        <begin position="1"/>
        <end position="25"/>
    </location>
</feature>
<name>A0AAV9QTF3_9TELE</name>
<reference evidence="2 3" key="1">
    <citation type="submission" date="2021-06" db="EMBL/GenBank/DDBJ databases">
        <authorList>
            <person name="Palmer J.M."/>
        </authorList>
    </citation>
    <scope>NUCLEOTIDE SEQUENCE [LARGE SCALE GENOMIC DNA]</scope>
    <source>
        <strain evidence="2 3">MEX-2019</strain>
        <tissue evidence="2">Muscle</tissue>
    </source>
</reference>
<sequence>MVGRAWWCAAPVAVILSCLEIGVAGWRVECRGCSVWGGGGSVLFFWMCGHRHLGQLSGDGGAKMGGVFLWAAVAVCLPLAGDLLPGRDWGGVAWGPCLAIAPRCVVECRMRPGCLEWGRYV</sequence>
<organism evidence="2 3">
    <name type="scientific">Crenichthys baileyi</name>
    <name type="common">White River springfish</name>
    <dbReference type="NCBI Taxonomy" id="28760"/>
    <lineage>
        <taxon>Eukaryota</taxon>
        <taxon>Metazoa</taxon>
        <taxon>Chordata</taxon>
        <taxon>Craniata</taxon>
        <taxon>Vertebrata</taxon>
        <taxon>Euteleostomi</taxon>
        <taxon>Actinopterygii</taxon>
        <taxon>Neopterygii</taxon>
        <taxon>Teleostei</taxon>
        <taxon>Neoteleostei</taxon>
        <taxon>Acanthomorphata</taxon>
        <taxon>Ovalentaria</taxon>
        <taxon>Atherinomorphae</taxon>
        <taxon>Cyprinodontiformes</taxon>
        <taxon>Goodeidae</taxon>
        <taxon>Crenichthys</taxon>
    </lineage>
</organism>
<keyword evidence="1" id="KW-0732">Signal</keyword>
<comment type="caution">
    <text evidence="2">The sequence shown here is derived from an EMBL/GenBank/DDBJ whole genome shotgun (WGS) entry which is preliminary data.</text>
</comment>
<dbReference type="EMBL" id="JAHHUM010002897">
    <property type="protein sequence ID" value="KAK5600153.1"/>
    <property type="molecule type" value="Genomic_DNA"/>
</dbReference>
<dbReference type="AlphaFoldDB" id="A0AAV9QTF3"/>
<protein>
    <recommendedName>
        <fullName evidence="4">Secreted protein</fullName>
    </recommendedName>
</protein>